<proteinExistence type="predicted"/>
<evidence type="ECO:0000313" key="1">
    <source>
        <dbReference type="EMBL" id="RRT62124.1"/>
    </source>
</evidence>
<protein>
    <submittedName>
        <fullName evidence="1">Uncharacterized protein</fullName>
    </submittedName>
</protein>
<evidence type="ECO:0000313" key="2">
    <source>
        <dbReference type="Proteomes" id="UP000287651"/>
    </source>
</evidence>
<dbReference type="Proteomes" id="UP000287651">
    <property type="component" value="Unassembled WGS sequence"/>
</dbReference>
<name>A0A426ZDS1_ENSVE</name>
<reference evidence="1 2" key="1">
    <citation type="journal article" date="2014" name="Agronomy (Basel)">
        <title>A Draft Genome Sequence for Ensete ventricosum, the Drought-Tolerant Tree Against Hunger.</title>
        <authorList>
            <person name="Harrison J."/>
            <person name="Moore K.A."/>
            <person name="Paszkiewicz K."/>
            <person name="Jones T."/>
            <person name="Grant M."/>
            <person name="Ambacheew D."/>
            <person name="Muzemil S."/>
            <person name="Studholme D.J."/>
        </authorList>
    </citation>
    <scope>NUCLEOTIDE SEQUENCE [LARGE SCALE GENOMIC DNA]</scope>
</reference>
<sequence length="73" mass="8138">MSPPCHGLSTMYCLLYSLVEHSCITFGYLDEKPIDTGLMKFLGLYPFAVSWYLEFAFAFSTSSAPFTTNALPP</sequence>
<comment type="caution">
    <text evidence="1">The sequence shown here is derived from an EMBL/GenBank/DDBJ whole genome shotgun (WGS) entry which is preliminary data.</text>
</comment>
<accession>A0A426ZDS1</accession>
<dbReference type="AlphaFoldDB" id="A0A426ZDS1"/>
<organism evidence="1 2">
    <name type="scientific">Ensete ventricosum</name>
    <name type="common">Abyssinian banana</name>
    <name type="synonym">Musa ensete</name>
    <dbReference type="NCBI Taxonomy" id="4639"/>
    <lineage>
        <taxon>Eukaryota</taxon>
        <taxon>Viridiplantae</taxon>
        <taxon>Streptophyta</taxon>
        <taxon>Embryophyta</taxon>
        <taxon>Tracheophyta</taxon>
        <taxon>Spermatophyta</taxon>
        <taxon>Magnoliopsida</taxon>
        <taxon>Liliopsida</taxon>
        <taxon>Zingiberales</taxon>
        <taxon>Musaceae</taxon>
        <taxon>Ensete</taxon>
    </lineage>
</organism>
<dbReference type="EMBL" id="AMZH03007110">
    <property type="protein sequence ID" value="RRT62124.1"/>
    <property type="molecule type" value="Genomic_DNA"/>
</dbReference>
<gene>
    <name evidence="1" type="ORF">B296_00009097</name>
</gene>